<feature type="domain" description="ABC transmembrane type-1" evidence="8">
    <location>
        <begin position="70"/>
        <end position="259"/>
    </location>
</feature>
<evidence type="ECO:0000256" key="7">
    <source>
        <dbReference type="RuleBase" id="RU363032"/>
    </source>
</evidence>
<dbReference type="PANTHER" id="PTHR43744:SF8">
    <property type="entry name" value="SN-GLYCEROL-3-PHOSPHATE TRANSPORT SYSTEM PERMEASE PROTEIN UGPE"/>
    <property type="match status" value="1"/>
</dbReference>
<dbReference type="Gene3D" id="1.10.3720.10">
    <property type="entry name" value="MetI-like"/>
    <property type="match status" value="1"/>
</dbReference>
<reference evidence="9 10" key="1">
    <citation type="journal article" date="2018" name="ISME J.">
        <title>A methanotrophic archaeon couples anaerobic oxidation of methane to Fe(III) reduction.</title>
        <authorList>
            <person name="Cai C."/>
            <person name="Leu A.O."/>
            <person name="Xie G.J."/>
            <person name="Guo J."/>
            <person name="Feng Y."/>
            <person name="Zhao J.X."/>
            <person name="Tyson G.W."/>
            <person name="Yuan Z."/>
            <person name="Hu S."/>
        </authorList>
    </citation>
    <scope>NUCLEOTIDE SEQUENCE [LARGE SCALE GENOMIC DNA]</scope>
    <source>
        <strain evidence="9">FeB_12</strain>
    </source>
</reference>
<comment type="similarity">
    <text evidence="7">Belongs to the binding-protein-dependent transport system permease family.</text>
</comment>
<accession>A0A855X1H9</accession>
<comment type="subcellular location">
    <subcellularLocation>
        <location evidence="1 7">Cell membrane</location>
        <topology evidence="1 7">Multi-pass membrane protein</topology>
    </subcellularLocation>
</comment>
<organism evidence="9 10">
    <name type="scientific">candidate division GN15 bacterium</name>
    <dbReference type="NCBI Taxonomy" id="2072418"/>
    <lineage>
        <taxon>Bacteria</taxon>
        <taxon>candidate division GN15</taxon>
    </lineage>
</organism>
<comment type="caution">
    <text evidence="9">The sequence shown here is derived from an EMBL/GenBank/DDBJ whole genome shotgun (WGS) entry which is preliminary data.</text>
</comment>
<evidence type="ECO:0000313" key="9">
    <source>
        <dbReference type="EMBL" id="PWB69716.1"/>
    </source>
</evidence>
<feature type="transmembrane region" description="Helical" evidence="7">
    <location>
        <begin position="139"/>
        <end position="159"/>
    </location>
</feature>
<gene>
    <name evidence="9" type="ORF">C3F09_10135</name>
</gene>
<sequence>MVVRRGGLPAVGRYVVLSAVLAGMLFPFVWMLRVSLLPTGSIAAENLLSSTFTLTNFLDLFAQTNMGIYLINSLATGIITTLGNILFCFTVAYTLARYRTITNRLLFVSVIVILMIPAHIVIIPLYILCVKGGMYDNYWALILPWLVNPIGIFLVKQYIETIPTSMEEAARIDGAGELTILFRVMMPMCKPALAVLAIQVFFTHWNSFLFPYILTQSESVRTLPVGLAMFQGHQAIDWQHLMAGSTIAVVPVLIVFVILQRRIVSGITAGAIKQ</sequence>
<evidence type="ECO:0000256" key="2">
    <source>
        <dbReference type="ARBA" id="ARBA00022448"/>
    </source>
</evidence>
<keyword evidence="2 7" id="KW-0813">Transport</keyword>
<dbReference type="Proteomes" id="UP000250918">
    <property type="component" value="Unassembled WGS sequence"/>
</dbReference>
<evidence type="ECO:0000256" key="3">
    <source>
        <dbReference type="ARBA" id="ARBA00022475"/>
    </source>
</evidence>
<feature type="transmembrane region" description="Helical" evidence="7">
    <location>
        <begin position="12"/>
        <end position="32"/>
    </location>
</feature>
<keyword evidence="3" id="KW-1003">Cell membrane</keyword>
<proteinExistence type="inferred from homology"/>
<dbReference type="PROSITE" id="PS50928">
    <property type="entry name" value="ABC_TM1"/>
    <property type="match status" value="1"/>
</dbReference>
<keyword evidence="6 7" id="KW-0472">Membrane</keyword>
<dbReference type="EMBL" id="PQAP01000166">
    <property type="protein sequence ID" value="PWB69716.1"/>
    <property type="molecule type" value="Genomic_DNA"/>
</dbReference>
<evidence type="ECO:0000313" key="10">
    <source>
        <dbReference type="Proteomes" id="UP000250918"/>
    </source>
</evidence>
<keyword evidence="4 7" id="KW-0812">Transmembrane</keyword>
<dbReference type="CDD" id="cd06261">
    <property type="entry name" value="TM_PBP2"/>
    <property type="match status" value="1"/>
</dbReference>
<dbReference type="Pfam" id="PF00528">
    <property type="entry name" value="BPD_transp_1"/>
    <property type="match status" value="1"/>
</dbReference>
<keyword evidence="5 7" id="KW-1133">Transmembrane helix</keyword>
<evidence type="ECO:0000256" key="1">
    <source>
        <dbReference type="ARBA" id="ARBA00004651"/>
    </source>
</evidence>
<dbReference type="PANTHER" id="PTHR43744">
    <property type="entry name" value="ABC TRANSPORTER PERMEASE PROTEIN MG189-RELATED-RELATED"/>
    <property type="match status" value="1"/>
</dbReference>
<feature type="transmembrane region" description="Helical" evidence="7">
    <location>
        <begin position="238"/>
        <end position="259"/>
    </location>
</feature>
<feature type="transmembrane region" description="Helical" evidence="7">
    <location>
        <begin position="68"/>
        <end position="93"/>
    </location>
</feature>
<evidence type="ECO:0000256" key="5">
    <source>
        <dbReference type="ARBA" id="ARBA00022989"/>
    </source>
</evidence>
<dbReference type="AlphaFoldDB" id="A0A855X1H9"/>
<dbReference type="InterPro" id="IPR035906">
    <property type="entry name" value="MetI-like_sf"/>
</dbReference>
<evidence type="ECO:0000256" key="6">
    <source>
        <dbReference type="ARBA" id="ARBA00023136"/>
    </source>
</evidence>
<protein>
    <submittedName>
        <fullName evidence="9">Carbohydrate ABC transporter permease</fullName>
    </submittedName>
</protein>
<evidence type="ECO:0000256" key="4">
    <source>
        <dbReference type="ARBA" id="ARBA00022692"/>
    </source>
</evidence>
<dbReference type="SUPFAM" id="SSF161098">
    <property type="entry name" value="MetI-like"/>
    <property type="match status" value="1"/>
</dbReference>
<feature type="transmembrane region" description="Helical" evidence="7">
    <location>
        <begin position="105"/>
        <end position="127"/>
    </location>
</feature>
<dbReference type="GO" id="GO:0055085">
    <property type="term" value="P:transmembrane transport"/>
    <property type="evidence" value="ECO:0007669"/>
    <property type="project" value="InterPro"/>
</dbReference>
<dbReference type="InterPro" id="IPR000515">
    <property type="entry name" value="MetI-like"/>
</dbReference>
<name>A0A855X1H9_9BACT</name>
<dbReference type="GO" id="GO:0005886">
    <property type="term" value="C:plasma membrane"/>
    <property type="evidence" value="ECO:0007669"/>
    <property type="project" value="UniProtKB-SubCell"/>
</dbReference>
<evidence type="ECO:0000259" key="8">
    <source>
        <dbReference type="PROSITE" id="PS50928"/>
    </source>
</evidence>